<keyword evidence="2" id="KW-1185">Reference proteome</keyword>
<gene>
    <name evidence="1" type="ORF">V9T40_008021</name>
</gene>
<reference evidence="1 2" key="1">
    <citation type="submission" date="2024-03" db="EMBL/GenBank/DDBJ databases">
        <title>Adaptation during the transition from Ophiocordyceps entomopathogen to insect associate is accompanied by gene loss and intensified selection.</title>
        <authorList>
            <person name="Ward C.M."/>
            <person name="Onetto C.A."/>
            <person name="Borneman A.R."/>
        </authorList>
    </citation>
    <scope>NUCLEOTIDE SEQUENCE [LARGE SCALE GENOMIC DNA]</scope>
    <source>
        <strain evidence="1">AWRI1</strain>
        <tissue evidence="1">Single Adult Female</tissue>
    </source>
</reference>
<evidence type="ECO:0000313" key="1">
    <source>
        <dbReference type="EMBL" id="KAK7602432.1"/>
    </source>
</evidence>
<protein>
    <submittedName>
        <fullName evidence="1">Uncharacterized protein</fullName>
    </submittedName>
</protein>
<evidence type="ECO:0000313" key="2">
    <source>
        <dbReference type="Proteomes" id="UP001367676"/>
    </source>
</evidence>
<proteinExistence type="predicted"/>
<sequence>MNGWMDGWMDTGGWMDGYGWMDGWMDTGGKAGRMPGALQILSRAGTLWRKIDKSLLREVVNVNFDWSMRYLRSGSAAYKKYHRMSAT</sequence>
<accession>A0AAN9Y979</accession>
<comment type="caution">
    <text evidence="1">The sequence shown here is derived from an EMBL/GenBank/DDBJ whole genome shotgun (WGS) entry which is preliminary data.</text>
</comment>
<dbReference type="Proteomes" id="UP001367676">
    <property type="component" value="Unassembled WGS sequence"/>
</dbReference>
<dbReference type="AlphaFoldDB" id="A0AAN9Y979"/>
<name>A0AAN9Y979_9HEMI</name>
<dbReference type="EMBL" id="JBBCAQ010000008">
    <property type="protein sequence ID" value="KAK7602432.1"/>
    <property type="molecule type" value="Genomic_DNA"/>
</dbReference>
<organism evidence="1 2">
    <name type="scientific">Parthenolecanium corni</name>
    <dbReference type="NCBI Taxonomy" id="536013"/>
    <lineage>
        <taxon>Eukaryota</taxon>
        <taxon>Metazoa</taxon>
        <taxon>Ecdysozoa</taxon>
        <taxon>Arthropoda</taxon>
        <taxon>Hexapoda</taxon>
        <taxon>Insecta</taxon>
        <taxon>Pterygota</taxon>
        <taxon>Neoptera</taxon>
        <taxon>Paraneoptera</taxon>
        <taxon>Hemiptera</taxon>
        <taxon>Sternorrhyncha</taxon>
        <taxon>Coccoidea</taxon>
        <taxon>Coccidae</taxon>
        <taxon>Parthenolecanium</taxon>
    </lineage>
</organism>